<evidence type="ECO:0008006" key="4">
    <source>
        <dbReference type="Google" id="ProtNLM"/>
    </source>
</evidence>
<name>A0ABX2THS9_9PROT</name>
<feature type="transmembrane region" description="Helical" evidence="1">
    <location>
        <begin position="12"/>
        <end position="35"/>
    </location>
</feature>
<organism evidence="2 3">
    <name type="scientific">Azospirillum oleiclasticum</name>
    <dbReference type="NCBI Taxonomy" id="2735135"/>
    <lineage>
        <taxon>Bacteria</taxon>
        <taxon>Pseudomonadati</taxon>
        <taxon>Pseudomonadota</taxon>
        <taxon>Alphaproteobacteria</taxon>
        <taxon>Rhodospirillales</taxon>
        <taxon>Azospirillaceae</taxon>
        <taxon>Azospirillum</taxon>
    </lineage>
</organism>
<evidence type="ECO:0000313" key="2">
    <source>
        <dbReference type="EMBL" id="NYZ23895.1"/>
    </source>
</evidence>
<reference evidence="2 3" key="1">
    <citation type="submission" date="2020-05" db="EMBL/GenBank/DDBJ databases">
        <title>Azospirillum oleiclasticum sp. nov, a nitrogen-fixing and heavy crude oil-emulsifying bacterium isolated from the crude oil of Yumen Oilfield.</title>
        <authorList>
            <person name="Wu D."/>
            <person name="Cai M."/>
            <person name="Zhang X."/>
        </authorList>
    </citation>
    <scope>NUCLEOTIDE SEQUENCE [LARGE SCALE GENOMIC DNA]</scope>
    <source>
        <strain evidence="2 3">ROY-1-1-2</strain>
    </source>
</reference>
<dbReference type="Proteomes" id="UP000584642">
    <property type="component" value="Unassembled WGS sequence"/>
</dbReference>
<keyword evidence="1" id="KW-0812">Transmembrane</keyword>
<feature type="transmembrane region" description="Helical" evidence="1">
    <location>
        <begin position="111"/>
        <end position="130"/>
    </location>
</feature>
<protein>
    <recommendedName>
        <fullName evidence="4">O-antigen ligase domain-containing protein</fullName>
    </recommendedName>
</protein>
<dbReference type="EMBL" id="JABFDB010000032">
    <property type="protein sequence ID" value="NYZ23895.1"/>
    <property type="molecule type" value="Genomic_DNA"/>
</dbReference>
<keyword evidence="3" id="KW-1185">Reference proteome</keyword>
<dbReference type="RefSeq" id="WP_180285669.1">
    <property type="nucleotide sequence ID" value="NZ_JABFDB010000032.1"/>
</dbReference>
<feature type="transmembrane region" description="Helical" evidence="1">
    <location>
        <begin position="81"/>
        <end position="99"/>
    </location>
</feature>
<sequence>MTMTHAIPMPMVPAVAAIPGLCWWRVALVVVFGLFHSELFAVVSGADEVLVRQAGLGLLTGAALASLGWLLWRGTLLQRPYVLWPLILLCTILTVSLFANTAFYPKPLKDWLPAHYIYLPVLQFYVLLAVRATDRDIIWGLILTGVIAALLMTVYYLGLWDALRYYARRSIFGLDVSRIVIMKYEFFFASLGLFAILLTPHLPMWLKTLAGTLLALCLALQIQVVQSRQGLIAMFVGMAVLLLVDRRSLHVRPFLVRGAVVLIGLLCVPLALDQYLELLTRRDLLESRELNVAVRFHTFDHYAQYFIDTMGVGFGMSAPSGRINNVIAEGRALAVNFTDLGLYGAFMQFGVIGGLLAVFLTLQAIFWGIRTARALSPEHAWRPALLGAYFIGWLCVPVQINAFTLPSSIHFGALAVYLAWYYRGWFHRLPRSTPTAPRG</sequence>
<feature type="transmembrane region" description="Helical" evidence="1">
    <location>
        <begin position="254"/>
        <end position="272"/>
    </location>
</feature>
<accession>A0ABX2THS9</accession>
<feature type="transmembrane region" description="Helical" evidence="1">
    <location>
        <begin position="405"/>
        <end position="422"/>
    </location>
</feature>
<gene>
    <name evidence="2" type="ORF">HND93_29690</name>
</gene>
<proteinExistence type="predicted"/>
<evidence type="ECO:0000313" key="3">
    <source>
        <dbReference type="Proteomes" id="UP000584642"/>
    </source>
</evidence>
<evidence type="ECO:0000256" key="1">
    <source>
        <dbReference type="SAM" id="Phobius"/>
    </source>
</evidence>
<feature type="transmembrane region" description="Helical" evidence="1">
    <location>
        <begin position="179"/>
        <end position="198"/>
    </location>
</feature>
<feature type="transmembrane region" description="Helical" evidence="1">
    <location>
        <begin position="230"/>
        <end position="247"/>
    </location>
</feature>
<feature type="transmembrane region" description="Helical" evidence="1">
    <location>
        <begin position="381"/>
        <end position="399"/>
    </location>
</feature>
<feature type="transmembrane region" description="Helical" evidence="1">
    <location>
        <begin position="345"/>
        <end position="369"/>
    </location>
</feature>
<feature type="transmembrane region" description="Helical" evidence="1">
    <location>
        <begin position="55"/>
        <end position="72"/>
    </location>
</feature>
<feature type="transmembrane region" description="Helical" evidence="1">
    <location>
        <begin position="137"/>
        <end position="159"/>
    </location>
</feature>
<keyword evidence="1" id="KW-1133">Transmembrane helix</keyword>
<keyword evidence="1" id="KW-0472">Membrane</keyword>
<comment type="caution">
    <text evidence="2">The sequence shown here is derived from an EMBL/GenBank/DDBJ whole genome shotgun (WGS) entry which is preliminary data.</text>
</comment>